<feature type="region of interest" description="Disordered" evidence="1">
    <location>
        <begin position="1"/>
        <end position="27"/>
    </location>
</feature>
<dbReference type="Proteomes" id="UP001179361">
    <property type="component" value="Unassembled WGS sequence"/>
</dbReference>
<evidence type="ECO:0000256" key="1">
    <source>
        <dbReference type="SAM" id="MobiDB-lite"/>
    </source>
</evidence>
<proteinExistence type="predicted"/>
<sequence>MSSTTSRRRLEGLAVRRGHGNAGRSGAAQLAQQLGQALRHGVGPARQLLRQRAQRAVLGRVVGRARGALVQRLRRVQLIDIKHCLFLHTIAHRDVKTESTSGRRG</sequence>
<gene>
    <name evidence="2" type="ORF">LQ564_15320</name>
</gene>
<accession>A0ABS8Q7G2</accession>
<keyword evidence="3" id="KW-1185">Reference proteome</keyword>
<name>A0ABS8Q7G2_9BURK</name>
<dbReference type="RefSeq" id="WP_231058958.1">
    <property type="nucleotide sequence ID" value="NZ_JAJNOC010000004.1"/>
</dbReference>
<dbReference type="EMBL" id="JAJNOC010000004">
    <property type="protein sequence ID" value="MCD2517684.1"/>
    <property type="molecule type" value="Genomic_DNA"/>
</dbReference>
<reference evidence="2" key="1">
    <citation type="submission" date="2021-11" db="EMBL/GenBank/DDBJ databases">
        <title>The complete genome of Massilia sp sp. G4R7.</title>
        <authorList>
            <person name="Liu L."/>
            <person name="Yue J."/>
            <person name="Yuan J."/>
            <person name="Yang F."/>
            <person name="Li L."/>
        </authorList>
    </citation>
    <scope>NUCLEOTIDE SEQUENCE</scope>
    <source>
        <strain evidence="2">G4R7</strain>
    </source>
</reference>
<evidence type="ECO:0000313" key="2">
    <source>
        <dbReference type="EMBL" id="MCD2517684.1"/>
    </source>
</evidence>
<organism evidence="2 3">
    <name type="scientific">Massilia phyllostachyos</name>
    <dbReference type="NCBI Taxonomy" id="2898585"/>
    <lineage>
        <taxon>Bacteria</taxon>
        <taxon>Pseudomonadati</taxon>
        <taxon>Pseudomonadota</taxon>
        <taxon>Betaproteobacteria</taxon>
        <taxon>Burkholderiales</taxon>
        <taxon>Oxalobacteraceae</taxon>
        <taxon>Telluria group</taxon>
        <taxon>Massilia</taxon>
    </lineage>
</organism>
<comment type="caution">
    <text evidence="2">The sequence shown here is derived from an EMBL/GenBank/DDBJ whole genome shotgun (WGS) entry which is preliminary data.</text>
</comment>
<protein>
    <submittedName>
        <fullName evidence="2">Uncharacterized protein</fullName>
    </submittedName>
</protein>
<evidence type="ECO:0000313" key="3">
    <source>
        <dbReference type="Proteomes" id="UP001179361"/>
    </source>
</evidence>